<keyword evidence="6" id="KW-0902">Two-component regulatory system</keyword>
<dbReference type="EMBL" id="CP031320">
    <property type="protein sequence ID" value="AXK35137.1"/>
    <property type="molecule type" value="Genomic_DNA"/>
</dbReference>
<dbReference type="SMART" id="SM00387">
    <property type="entry name" value="HATPase_c"/>
    <property type="match status" value="1"/>
</dbReference>
<dbReference type="InterPro" id="IPR005467">
    <property type="entry name" value="His_kinase_dom"/>
</dbReference>
<evidence type="ECO:0000256" key="5">
    <source>
        <dbReference type="ARBA" id="ARBA00022777"/>
    </source>
</evidence>
<keyword evidence="8" id="KW-0812">Transmembrane</keyword>
<feature type="compositionally biased region" description="Basic residues" evidence="7">
    <location>
        <begin position="803"/>
        <end position="813"/>
    </location>
</feature>
<dbReference type="GO" id="GO:0000160">
    <property type="term" value="P:phosphorelay signal transduction system"/>
    <property type="evidence" value="ECO:0007669"/>
    <property type="project" value="UniProtKB-KW"/>
</dbReference>
<feature type="compositionally biased region" description="Low complexity" evidence="7">
    <location>
        <begin position="661"/>
        <end position="699"/>
    </location>
</feature>
<feature type="compositionally biased region" description="Low complexity" evidence="7">
    <location>
        <begin position="831"/>
        <end position="858"/>
    </location>
</feature>
<evidence type="ECO:0000259" key="9">
    <source>
        <dbReference type="PROSITE" id="PS50109"/>
    </source>
</evidence>
<evidence type="ECO:0000256" key="8">
    <source>
        <dbReference type="SAM" id="Phobius"/>
    </source>
</evidence>
<dbReference type="PANTHER" id="PTHR44936">
    <property type="entry name" value="SENSOR PROTEIN CREC"/>
    <property type="match status" value="1"/>
</dbReference>
<dbReference type="KEGG" id="sarm:DVA86_23295"/>
<evidence type="ECO:0000313" key="11">
    <source>
        <dbReference type="Proteomes" id="UP000254425"/>
    </source>
</evidence>
<gene>
    <name evidence="10" type="ORF">DVA86_23295</name>
</gene>
<proteinExistence type="predicted"/>
<feature type="compositionally biased region" description="Basic and acidic residues" evidence="7">
    <location>
        <begin position="750"/>
        <end position="759"/>
    </location>
</feature>
<dbReference type="PROSITE" id="PS50109">
    <property type="entry name" value="HIS_KIN"/>
    <property type="match status" value="1"/>
</dbReference>
<evidence type="ECO:0000256" key="6">
    <source>
        <dbReference type="ARBA" id="ARBA00023012"/>
    </source>
</evidence>
<organism evidence="10 11">
    <name type="scientific">Streptomyces armeniacus</name>
    <dbReference type="NCBI Taxonomy" id="83291"/>
    <lineage>
        <taxon>Bacteria</taxon>
        <taxon>Bacillati</taxon>
        <taxon>Actinomycetota</taxon>
        <taxon>Actinomycetes</taxon>
        <taxon>Kitasatosporales</taxon>
        <taxon>Streptomycetaceae</taxon>
        <taxon>Streptomyces</taxon>
    </lineage>
</organism>
<comment type="catalytic activity">
    <reaction evidence="1">
        <text>ATP + protein L-histidine = ADP + protein N-phospho-L-histidine.</text>
        <dbReference type="EC" id="2.7.13.3"/>
    </reaction>
</comment>
<protein>
    <recommendedName>
        <fullName evidence="2">histidine kinase</fullName>
        <ecNumber evidence="2">2.7.13.3</ecNumber>
    </recommendedName>
</protein>
<name>A0A345XU21_9ACTN</name>
<dbReference type="EC" id="2.7.13.3" evidence="2"/>
<dbReference type="Gene3D" id="6.10.340.10">
    <property type="match status" value="1"/>
</dbReference>
<keyword evidence="8" id="KW-0472">Membrane</keyword>
<evidence type="ECO:0000256" key="4">
    <source>
        <dbReference type="ARBA" id="ARBA00022679"/>
    </source>
</evidence>
<dbReference type="Pfam" id="PF02518">
    <property type="entry name" value="HATPase_c"/>
    <property type="match status" value="1"/>
</dbReference>
<dbReference type="InterPro" id="IPR036890">
    <property type="entry name" value="HATPase_C_sf"/>
</dbReference>
<reference evidence="10 11" key="1">
    <citation type="submission" date="2018-07" db="EMBL/GenBank/DDBJ databases">
        <title>Draft genome of the type strain Streptomyces armeniacus ATCC 15676.</title>
        <authorList>
            <person name="Labana P."/>
            <person name="Gosse J.T."/>
            <person name="Boddy C.N."/>
        </authorList>
    </citation>
    <scope>NUCLEOTIDE SEQUENCE [LARGE SCALE GENOMIC DNA]</scope>
    <source>
        <strain evidence="10 11">ATCC 15676</strain>
    </source>
</reference>
<dbReference type="SUPFAM" id="SSF55874">
    <property type="entry name" value="ATPase domain of HSP90 chaperone/DNA topoisomerase II/histidine kinase"/>
    <property type="match status" value="1"/>
</dbReference>
<keyword evidence="4" id="KW-0808">Transferase</keyword>
<dbReference type="GO" id="GO:0004673">
    <property type="term" value="F:protein histidine kinase activity"/>
    <property type="evidence" value="ECO:0007669"/>
    <property type="project" value="UniProtKB-EC"/>
</dbReference>
<dbReference type="InterPro" id="IPR050980">
    <property type="entry name" value="2C_sensor_his_kinase"/>
</dbReference>
<dbReference type="InterPro" id="IPR013587">
    <property type="entry name" value="Nitrate/nitrite_sensing"/>
</dbReference>
<evidence type="ECO:0000256" key="3">
    <source>
        <dbReference type="ARBA" id="ARBA00022553"/>
    </source>
</evidence>
<dbReference type="AlphaFoldDB" id="A0A345XU21"/>
<feature type="transmembrane region" description="Helical" evidence="8">
    <location>
        <begin position="317"/>
        <end position="343"/>
    </location>
</feature>
<keyword evidence="3" id="KW-0597">Phosphoprotein</keyword>
<dbReference type="InterPro" id="IPR003594">
    <property type="entry name" value="HATPase_dom"/>
</dbReference>
<feature type="domain" description="Histidine kinase" evidence="9">
    <location>
        <begin position="539"/>
        <end position="643"/>
    </location>
</feature>
<evidence type="ECO:0000313" key="10">
    <source>
        <dbReference type="EMBL" id="AXK35137.1"/>
    </source>
</evidence>
<dbReference type="Gene3D" id="3.30.565.10">
    <property type="entry name" value="Histidine kinase-like ATPase, C-terminal domain"/>
    <property type="match status" value="1"/>
</dbReference>
<evidence type="ECO:0000256" key="7">
    <source>
        <dbReference type="SAM" id="MobiDB-lite"/>
    </source>
</evidence>
<keyword evidence="11" id="KW-1185">Reference proteome</keyword>
<accession>A0A345XU21</accession>
<dbReference type="Proteomes" id="UP000254425">
    <property type="component" value="Chromosome"/>
</dbReference>
<keyword evidence="5" id="KW-0418">Kinase</keyword>
<feature type="region of interest" description="Disordered" evidence="7">
    <location>
        <begin position="652"/>
        <end position="867"/>
    </location>
</feature>
<sequence length="867" mass="91223">MSQKPRLRPSRGPQQGARAVRITRRLILLITVPLVVAVAFAARALTPATSQAVQADRLTTMVEAAASAGDLAYKLQHERAAAAAVMASQGDAAQLQTASKATDASVNRYRQQRDGLSKLPATTESTLDRIDRSLDELPSLRAQARSGASSLSSMAFGYRIVVADLIAYRDGIAQADGVEANVADHIRAAAALSKATEYVGQQQVTVVRAMDDGGFTPASQRSFDATRLGYTESTAVVSALGPGEWRSWLDQTLAGPKALASQRLEDEVGRSHHGENLEISPTQWQKATSDRLGLLHSVERRADADVLKTVKDQRTTYIWWAVGELCIVLVTLVGALFIAYRLAKVMIRRLRHLRNAANEVAHERLPQVMTALAEPGAVSGATPDEIAERAGKPLESLGQDEIGEVGEAFNAVHYAAVRLAAEQAEAHEKFAETLVGVARRGAQLTSVMTSELSTVQREELDPERMEVLFALDHLAIRMERNANNLLVLGGYGRGRVRTADAPCTSVIYAAAQQIERFGRVSLGHVDPSIGIAARVVDDVAHLLAELLDNATRFSAPDTQVGVAAWHLWDRAVVQIVDEGVGMNDERRAELNAKLAEPQSDVGGVRSMGLQVAARLAARHGIVVEMRASSGPGTIVEVTLPKGALATLPQEEIPAPERRDAPPSAADAAAQAGAAPVGAPPATGAGGTPDADGLVGGRRPAPVPGAGPPLRLRGRGHDDRAGTPNGHGGSRTAAPGSGTDRPAPVDEGSEASEHGSERRPPSWAAQTSAEPRVAGISAAGLPVRKRRTPGEGAGPEGAEQRPAPKAKKAPKRRDSRQVSDVLAAYAQGINRSTGKSGGSSSSSSSPSSPSSSPSGSTGPAEDQTQRRT</sequence>
<evidence type="ECO:0000256" key="1">
    <source>
        <dbReference type="ARBA" id="ARBA00000085"/>
    </source>
</evidence>
<keyword evidence="8" id="KW-1133">Transmembrane helix</keyword>
<dbReference type="Pfam" id="PF08376">
    <property type="entry name" value="NIT"/>
    <property type="match status" value="1"/>
</dbReference>
<evidence type="ECO:0000256" key="2">
    <source>
        <dbReference type="ARBA" id="ARBA00012438"/>
    </source>
</evidence>
<dbReference type="PANTHER" id="PTHR44936:SF9">
    <property type="entry name" value="SENSOR PROTEIN CREC"/>
    <property type="match status" value="1"/>
</dbReference>